<dbReference type="Proteomes" id="UP000191554">
    <property type="component" value="Unassembled WGS sequence"/>
</dbReference>
<evidence type="ECO:0000313" key="6">
    <source>
        <dbReference type="EMBL" id="OPX43054.1"/>
    </source>
</evidence>
<dbReference type="InterPro" id="IPR050397">
    <property type="entry name" value="Env_Response_Regulators"/>
</dbReference>
<dbReference type="SUPFAM" id="SSF51206">
    <property type="entry name" value="cAMP-binding domain-like"/>
    <property type="match status" value="1"/>
</dbReference>
<dbReference type="GO" id="GO:0005829">
    <property type="term" value="C:cytosol"/>
    <property type="evidence" value="ECO:0007669"/>
    <property type="project" value="TreeGrafter"/>
</dbReference>
<dbReference type="CDD" id="cd00038">
    <property type="entry name" value="CAP_ED"/>
    <property type="match status" value="1"/>
</dbReference>
<proteinExistence type="predicted"/>
<dbReference type="GO" id="GO:0003677">
    <property type="term" value="F:DNA binding"/>
    <property type="evidence" value="ECO:0007669"/>
    <property type="project" value="UniProtKB-KW"/>
</dbReference>
<evidence type="ECO:0000259" key="4">
    <source>
        <dbReference type="PROSITE" id="PS50042"/>
    </source>
</evidence>
<evidence type="ECO:0000256" key="1">
    <source>
        <dbReference type="ARBA" id="ARBA00023015"/>
    </source>
</evidence>
<keyword evidence="1" id="KW-0805">Transcription regulation</keyword>
<keyword evidence="3" id="KW-0804">Transcription</keyword>
<dbReference type="SMART" id="SM00100">
    <property type="entry name" value="cNMP"/>
    <property type="match status" value="1"/>
</dbReference>
<name>A0A1V4SGX7_RUMHU</name>
<comment type="caution">
    <text evidence="6">The sequence shown here is derived from an EMBL/GenBank/DDBJ whole genome shotgun (WGS) entry which is preliminary data.</text>
</comment>
<evidence type="ECO:0000256" key="2">
    <source>
        <dbReference type="ARBA" id="ARBA00023125"/>
    </source>
</evidence>
<dbReference type="Gene3D" id="2.60.120.10">
    <property type="entry name" value="Jelly Rolls"/>
    <property type="match status" value="1"/>
</dbReference>
<protein>
    <submittedName>
        <fullName evidence="6">Cyclic AMP receptor-like protein</fullName>
    </submittedName>
</protein>
<dbReference type="PANTHER" id="PTHR24567">
    <property type="entry name" value="CRP FAMILY TRANSCRIPTIONAL REGULATORY PROTEIN"/>
    <property type="match status" value="1"/>
</dbReference>
<sequence>MRKYEALAKRILKCELFDGFDNNQLVSMLECFSPRIFNYSKGDYIVIAGDRYHGLGIIVEGSAVITKENAAGSRVMLGVAAAGELFGEVIAFSGKEQWPANVQAQTDCSVLFLENNEIINQCSEACSFHSQLIKNLLRTVSNRAIMLNRRVEYLSMKSISSKVACLLLEHMERSGSHTFRLPMNRNEMADFLNISRPSMSREMGVMRDSGIIEFQKEAIRILKADKLKEMIKE</sequence>
<evidence type="ECO:0000313" key="7">
    <source>
        <dbReference type="Proteomes" id="UP000191554"/>
    </source>
</evidence>
<dbReference type="InterPro" id="IPR014710">
    <property type="entry name" value="RmlC-like_jellyroll"/>
</dbReference>
<dbReference type="OrthoDB" id="3176638at2"/>
<keyword evidence="2" id="KW-0238">DNA-binding</keyword>
<accession>A0A1V4SGX7</accession>
<dbReference type="Pfam" id="PF00027">
    <property type="entry name" value="cNMP_binding"/>
    <property type="match status" value="1"/>
</dbReference>
<dbReference type="PROSITE" id="PS51063">
    <property type="entry name" value="HTH_CRP_2"/>
    <property type="match status" value="1"/>
</dbReference>
<evidence type="ECO:0000259" key="5">
    <source>
        <dbReference type="PROSITE" id="PS51063"/>
    </source>
</evidence>
<feature type="domain" description="Cyclic nucleotide-binding" evidence="4">
    <location>
        <begin position="16"/>
        <end position="114"/>
    </location>
</feature>
<dbReference type="InterPro" id="IPR036390">
    <property type="entry name" value="WH_DNA-bd_sf"/>
</dbReference>
<reference evidence="6 7" key="1">
    <citation type="submission" date="2017-03" db="EMBL/GenBank/DDBJ databases">
        <title>Genome sequence of Clostridium hungatei DSM 14427.</title>
        <authorList>
            <person name="Poehlein A."/>
            <person name="Daniel R."/>
        </authorList>
    </citation>
    <scope>NUCLEOTIDE SEQUENCE [LARGE SCALE GENOMIC DNA]</scope>
    <source>
        <strain evidence="6 7">DSM 14427</strain>
    </source>
</reference>
<keyword evidence="6" id="KW-0675">Receptor</keyword>
<dbReference type="RefSeq" id="WP_080065439.1">
    <property type="nucleotide sequence ID" value="NZ_MZGX01000021.1"/>
</dbReference>
<dbReference type="Pfam" id="PF13545">
    <property type="entry name" value="HTH_Crp_2"/>
    <property type="match status" value="1"/>
</dbReference>
<dbReference type="STRING" id="48256.CLHUN_29940"/>
<dbReference type="PANTHER" id="PTHR24567:SF58">
    <property type="entry name" value="CYCLIC AMP-BINDING REGULATORY PROTEIN"/>
    <property type="match status" value="1"/>
</dbReference>
<keyword evidence="7" id="KW-1185">Reference proteome</keyword>
<dbReference type="SUPFAM" id="SSF46785">
    <property type="entry name" value="Winged helix' DNA-binding domain"/>
    <property type="match status" value="1"/>
</dbReference>
<dbReference type="AlphaFoldDB" id="A0A1V4SGX7"/>
<evidence type="ECO:0000256" key="3">
    <source>
        <dbReference type="ARBA" id="ARBA00023163"/>
    </source>
</evidence>
<gene>
    <name evidence="6" type="primary">vfr</name>
    <name evidence="6" type="ORF">CLHUN_29940</name>
</gene>
<dbReference type="InterPro" id="IPR000595">
    <property type="entry name" value="cNMP-bd_dom"/>
</dbReference>
<dbReference type="PROSITE" id="PS50042">
    <property type="entry name" value="CNMP_BINDING_3"/>
    <property type="match status" value="1"/>
</dbReference>
<organism evidence="6 7">
    <name type="scientific">Ruminiclostridium hungatei</name>
    <name type="common">Clostridium hungatei</name>
    <dbReference type="NCBI Taxonomy" id="48256"/>
    <lineage>
        <taxon>Bacteria</taxon>
        <taxon>Bacillati</taxon>
        <taxon>Bacillota</taxon>
        <taxon>Clostridia</taxon>
        <taxon>Eubacteriales</taxon>
        <taxon>Oscillospiraceae</taxon>
        <taxon>Ruminiclostridium</taxon>
    </lineage>
</organism>
<dbReference type="GO" id="GO:0003700">
    <property type="term" value="F:DNA-binding transcription factor activity"/>
    <property type="evidence" value="ECO:0007669"/>
    <property type="project" value="TreeGrafter"/>
</dbReference>
<feature type="domain" description="HTH crp-type" evidence="5">
    <location>
        <begin position="157"/>
        <end position="225"/>
    </location>
</feature>
<dbReference type="InterPro" id="IPR018490">
    <property type="entry name" value="cNMP-bd_dom_sf"/>
</dbReference>
<dbReference type="EMBL" id="MZGX01000021">
    <property type="protein sequence ID" value="OPX43054.1"/>
    <property type="molecule type" value="Genomic_DNA"/>
</dbReference>
<dbReference type="SMART" id="SM00419">
    <property type="entry name" value="HTH_CRP"/>
    <property type="match status" value="1"/>
</dbReference>
<dbReference type="InterPro" id="IPR012318">
    <property type="entry name" value="HTH_CRP"/>
</dbReference>